<dbReference type="AlphaFoldDB" id="A0A839JWM3"/>
<evidence type="ECO:0000256" key="1">
    <source>
        <dbReference type="SAM" id="MobiDB-lite"/>
    </source>
</evidence>
<feature type="compositionally biased region" description="Basic and acidic residues" evidence="1">
    <location>
        <begin position="28"/>
        <end position="37"/>
    </location>
</feature>
<evidence type="ECO:0000313" key="2">
    <source>
        <dbReference type="EMBL" id="MBB2181402.1"/>
    </source>
</evidence>
<protein>
    <submittedName>
        <fullName evidence="2">Uncharacterized protein</fullName>
    </submittedName>
</protein>
<proteinExistence type="predicted"/>
<organism evidence="2 3">
    <name type="scientific">Variimorphobacter saccharofermentans</name>
    <dbReference type="NCBI Taxonomy" id="2755051"/>
    <lineage>
        <taxon>Bacteria</taxon>
        <taxon>Bacillati</taxon>
        <taxon>Bacillota</taxon>
        <taxon>Clostridia</taxon>
        <taxon>Lachnospirales</taxon>
        <taxon>Lachnospiraceae</taxon>
        <taxon>Variimorphobacter</taxon>
    </lineage>
</organism>
<reference evidence="2 3" key="1">
    <citation type="submission" date="2020-07" db="EMBL/GenBank/DDBJ databases">
        <title>Characterization and genome sequencing of isolate MD1, a novel member within the family Lachnospiraceae.</title>
        <authorList>
            <person name="Rettenmaier R."/>
            <person name="Di Bello L."/>
            <person name="Zinser C."/>
            <person name="Scheitz K."/>
            <person name="Liebl W."/>
            <person name="Zverlov V."/>
        </authorList>
    </citation>
    <scope>NUCLEOTIDE SEQUENCE [LARGE SCALE GENOMIC DNA]</scope>
    <source>
        <strain evidence="2 3">MD1</strain>
    </source>
</reference>
<dbReference type="RefSeq" id="WP_228351181.1">
    <property type="nucleotide sequence ID" value="NZ_JACEGA010000001.1"/>
</dbReference>
<comment type="caution">
    <text evidence="2">The sequence shown here is derived from an EMBL/GenBank/DDBJ whole genome shotgun (WGS) entry which is preliminary data.</text>
</comment>
<feature type="compositionally biased region" description="Polar residues" evidence="1">
    <location>
        <begin position="38"/>
        <end position="48"/>
    </location>
</feature>
<evidence type="ECO:0000313" key="3">
    <source>
        <dbReference type="Proteomes" id="UP000574276"/>
    </source>
</evidence>
<sequence>MSKQSNQRYRKEKEKEHEQKTGLQGKSTNEKENDKTEITTNYSNRGIT</sequence>
<dbReference type="Proteomes" id="UP000574276">
    <property type="component" value="Unassembled WGS sequence"/>
</dbReference>
<keyword evidence="3" id="KW-1185">Reference proteome</keyword>
<gene>
    <name evidence="2" type="ORF">H0486_00640</name>
</gene>
<name>A0A839JWM3_9FIRM</name>
<feature type="region of interest" description="Disordered" evidence="1">
    <location>
        <begin position="1"/>
        <end position="48"/>
    </location>
</feature>
<dbReference type="EMBL" id="JACEGA010000001">
    <property type="protein sequence ID" value="MBB2181402.1"/>
    <property type="molecule type" value="Genomic_DNA"/>
</dbReference>
<feature type="compositionally biased region" description="Basic and acidic residues" evidence="1">
    <location>
        <begin position="9"/>
        <end position="20"/>
    </location>
</feature>
<accession>A0A839JWM3</accession>